<dbReference type="NCBIfam" id="TIGR00408">
    <property type="entry name" value="proS_fam_I"/>
    <property type="match status" value="1"/>
</dbReference>
<dbReference type="GO" id="GO:0017101">
    <property type="term" value="C:aminoacyl-tRNA synthetase multienzyme complex"/>
    <property type="evidence" value="ECO:0007669"/>
    <property type="project" value="TreeGrafter"/>
</dbReference>
<proteinExistence type="predicted"/>
<accession>A0A098E748</accession>
<evidence type="ECO:0000256" key="7">
    <source>
        <dbReference type="ARBA" id="ARBA00029731"/>
    </source>
</evidence>
<organism evidence="10">
    <name type="scientific">groundwater metagenome</name>
    <dbReference type="NCBI Taxonomy" id="717931"/>
    <lineage>
        <taxon>unclassified sequences</taxon>
        <taxon>metagenomes</taxon>
        <taxon>ecological metagenomes</taxon>
    </lineage>
</organism>
<dbReference type="Gene3D" id="3.40.50.800">
    <property type="entry name" value="Anticodon-binding domain"/>
    <property type="match status" value="1"/>
</dbReference>
<dbReference type="GO" id="GO:0005524">
    <property type="term" value="F:ATP binding"/>
    <property type="evidence" value="ECO:0007669"/>
    <property type="project" value="UniProtKB-KW"/>
</dbReference>
<evidence type="ECO:0000256" key="1">
    <source>
        <dbReference type="ARBA" id="ARBA00012831"/>
    </source>
</evidence>
<evidence type="ECO:0000256" key="4">
    <source>
        <dbReference type="ARBA" id="ARBA00022840"/>
    </source>
</evidence>
<dbReference type="InterPro" id="IPR004154">
    <property type="entry name" value="Anticodon-bd"/>
</dbReference>
<keyword evidence="2 10" id="KW-0436">Ligase</keyword>
<keyword evidence="3" id="KW-0547">Nucleotide-binding</keyword>
<dbReference type="SUPFAM" id="SSF52954">
    <property type="entry name" value="Class II aaRS ABD-related"/>
    <property type="match status" value="1"/>
</dbReference>
<keyword evidence="5" id="KW-0648">Protein biosynthesis</keyword>
<dbReference type="PANTHER" id="PTHR43382">
    <property type="entry name" value="PROLYL-TRNA SYNTHETASE"/>
    <property type="match status" value="1"/>
</dbReference>
<dbReference type="EC" id="6.1.1.15" evidence="1"/>
<dbReference type="InterPro" id="IPR036621">
    <property type="entry name" value="Anticodon-bd_dom_sf"/>
</dbReference>
<dbReference type="InterPro" id="IPR017449">
    <property type="entry name" value="Pro-tRNA_synth_II"/>
</dbReference>
<comment type="catalytic activity">
    <reaction evidence="8">
        <text>tRNA(Pro) + L-proline + ATP = L-prolyl-tRNA(Pro) + AMP + diphosphate</text>
        <dbReference type="Rhea" id="RHEA:14305"/>
        <dbReference type="Rhea" id="RHEA-COMP:9700"/>
        <dbReference type="Rhea" id="RHEA-COMP:9702"/>
        <dbReference type="ChEBI" id="CHEBI:30616"/>
        <dbReference type="ChEBI" id="CHEBI:33019"/>
        <dbReference type="ChEBI" id="CHEBI:60039"/>
        <dbReference type="ChEBI" id="CHEBI:78442"/>
        <dbReference type="ChEBI" id="CHEBI:78532"/>
        <dbReference type="ChEBI" id="CHEBI:456215"/>
        <dbReference type="EC" id="6.1.1.15"/>
    </reaction>
</comment>
<dbReference type="GO" id="GO:0004827">
    <property type="term" value="F:proline-tRNA ligase activity"/>
    <property type="evidence" value="ECO:0007669"/>
    <property type="project" value="UniProtKB-EC"/>
</dbReference>
<evidence type="ECO:0000256" key="6">
    <source>
        <dbReference type="ARBA" id="ARBA00023146"/>
    </source>
</evidence>
<dbReference type="InterPro" id="IPR002314">
    <property type="entry name" value="aa-tRNA-synt_IIb"/>
</dbReference>
<dbReference type="PANTHER" id="PTHR43382:SF2">
    <property type="entry name" value="BIFUNCTIONAL GLUTAMATE_PROLINE--TRNA LIGASE"/>
    <property type="match status" value="1"/>
</dbReference>
<dbReference type="SMART" id="SM00946">
    <property type="entry name" value="ProRS-C_1"/>
    <property type="match status" value="1"/>
</dbReference>
<dbReference type="Gene3D" id="3.30.110.30">
    <property type="entry name" value="C-terminal domain of ProRS"/>
    <property type="match status" value="1"/>
</dbReference>
<dbReference type="AlphaFoldDB" id="A0A098E748"/>
<name>A0A098E748_9ZZZZ</name>
<dbReference type="SUPFAM" id="SSF64586">
    <property type="entry name" value="C-terminal domain of ProRS"/>
    <property type="match status" value="1"/>
</dbReference>
<dbReference type="GO" id="GO:0005737">
    <property type="term" value="C:cytoplasm"/>
    <property type="evidence" value="ECO:0007669"/>
    <property type="project" value="InterPro"/>
</dbReference>
<protein>
    <recommendedName>
        <fullName evidence="1">proline--tRNA ligase</fullName>
        <ecNumber evidence="1">6.1.1.15</ecNumber>
    </recommendedName>
    <alternativeName>
        <fullName evidence="7">Prolyl-tRNA synthetase</fullName>
    </alternativeName>
</protein>
<dbReference type="InterPro" id="IPR045864">
    <property type="entry name" value="aa-tRNA-synth_II/BPL/LPL"/>
</dbReference>
<dbReference type="Pfam" id="PF00587">
    <property type="entry name" value="tRNA-synt_2b"/>
    <property type="match status" value="1"/>
</dbReference>
<evidence type="ECO:0000256" key="8">
    <source>
        <dbReference type="ARBA" id="ARBA00047671"/>
    </source>
</evidence>
<evidence type="ECO:0000313" key="10">
    <source>
        <dbReference type="EMBL" id="CEG11314.1"/>
    </source>
</evidence>
<dbReference type="InterPro" id="IPR004499">
    <property type="entry name" value="Pro-tRNA-ligase_IIa_arc-type"/>
</dbReference>
<reference evidence="10" key="1">
    <citation type="submission" date="2014-09" db="EMBL/GenBank/DDBJ databases">
        <authorList>
            <person name="Probst J Alexander"/>
        </authorList>
    </citation>
    <scope>NUCLEOTIDE SEQUENCE</scope>
</reference>
<sequence>MEIDDEILTEFYDNRYAVQGMLIYRKNALLVIREIQKILEENLEKAGHEPVLFPVLIPEDILKKESEHIKGFETEVFWVTEAGKNKLDKKLALRPTSETPIYTMFSLWIRSHRDLPMKVHQTCAVYRYETKQTRPLIRGREFLWNEGHSAFKNSEDAEKNAEDIGKIYGDLLNELCIPYRIHRRPEWDKFPGASYTLAYDTIIDGKILQIATIHNLSEKFSEAFDIKYEDEEGNHKFVHLTCYGPSFGRLLASVLNIHKDDAGLKFPAKFAPAQMVIVPIFAKGNKEGVLDYCRKIKEKSDKFRVVLDESDKTPGEKFYYWEKRGAMLRIEAGSRDIENNEVVVVRRDTKKKEKIKIAELTDEKIAEIFKDIDKNLRESADRKFNGAIFKANTIEEAKAQIGKGIIEIGLCQDEKCKNEIESYASVLGVEEKEKKCIVCDKNGKVAYIGKTY</sequence>
<keyword evidence="4" id="KW-0067">ATP-binding</keyword>
<dbReference type="PRINTS" id="PR01046">
    <property type="entry name" value="TRNASYNTHPRO"/>
</dbReference>
<dbReference type="SUPFAM" id="SSF55681">
    <property type="entry name" value="Class II aaRS and biotin synthetases"/>
    <property type="match status" value="1"/>
</dbReference>
<gene>
    <name evidence="10" type="primary">proS</name>
    <name evidence="10" type="ORF">MSIBF_A1380015</name>
</gene>
<keyword evidence="6" id="KW-0030">Aminoacyl-tRNA synthetase</keyword>
<dbReference type="GO" id="GO:0006433">
    <property type="term" value="P:prolyl-tRNA aminoacylation"/>
    <property type="evidence" value="ECO:0007669"/>
    <property type="project" value="InterPro"/>
</dbReference>
<dbReference type="EMBL" id="CCXY01000044">
    <property type="protein sequence ID" value="CEG11314.1"/>
    <property type="molecule type" value="Genomic_DNA"/>
</dbReference>
<dbReference type="PROSITE" id="PS50862">
    <property type="entry name" value="AA_TRNA_LIGASE_II"/>
    <property type="match status" value="1"/>
</dbReference>
<evidence type="ECO:0000256" key="5">
    <source>
        <dbReference type="ARBA" id="ARBA00022917"/>
    </source>
</evidence>
<dbReference type="Pfam" id="PF03129">
    <property type="entry name" value="HGTP_anticodon"/>
    <property type="match status" value="1"/>
</dbReference>
<evidence type="ECO:0000256" key="2">
    <source>
        <dbReference type="ARBA" id="ARBA00022598"/>
    </source>
</evidence>
<feature type="domain" description="Aminoacyl-transfer RNA synthetases class-II family profile" evidence="9">
    <location>
        <begin position="1"/>
        <end position="267"/>
    </location>
</feature>
<dbReference type="InterPro" id="IPR016061">
    <property type="entry name" value="Pro-tRNA_ligase_II_C"/>
</dbReference>
<evidence type="ECO:0000256" key="3">
    <source>
        <dbReference type="ARBA" id="ARBA00022741"/>
    </source>
</evidence>
<evidence type="ECO:0000259" key="9">
    <source>
        <dbReference type="PROSITE" id="PS50862"/>
    </source>
</evidence>
<dbReference type="InterPro" id="IPR006195">
    <property type="entry name" value="aa-tRNA-synth_II"/>
</dbReference>
<dbReference type="InterPro" id="IPR002316">
    <property type="entry name" value="Pro-tRNA-ligase_IIa"/>
</dbReference>
<dbReference type="Gene3D" id="3.30.930.10">
    <property type="entry name" value="Bira Bifunctional Protein, Domain 2"/>
    <property type="match status" value="1"/>
</dbReference>